<protein>
    <submittedName>
        <fullName evidence="4">C2 calcium-dependent membrane targeting</fullName>
    </submittedName>
</protein>
<accession>A0A443PNR4</accession>
<dbReference type="SUPFAM" id="SSF56024">
    <property type="entry name" value="Phospholipase D/nuclease"/>
    <property type="match status" value="1"/>
</dbReference>
<dbReference type="CDD" id="cd04015">
    <property type="entry name" value="C2_plant_PLD"/>
    <property type="match status" value="1"/>
</dbReference>
<dbReference type="STRING" id="337451.A0A443PNR4"/>
<comment type="caution">
    <text evidence="4">The sequence shown here is derived from an EMBL/GenBank/DDBJ whole genome shotgun (WGS) entry which is preliminary data.</text>
</comment>
<dbReference type="Gene3D" id="2.60.40.150">
    <property type="entry name" value="C2 domain"/>
    <property type="match status" value="1"/>
</dbReference>
<reference evidence="4 5" key="1">
    <citation type="journal article" date="2019" name="Nat. Plants">
        <title>Stout camphor tree genome fills gaps in understanding of flowering plant genome evolution.</title>
        <authorList>
            <person name="Chaw S.M."/>
            <person name="Liu Y.C."/>
            <person name="Wu Y.W."/>
            <person name="Wang H.Y."/>
            <person name="Lin C.I."/>
            <person name="Wu C.S."/>
            <person name="Ke H.M."/>
            <person name="Chang L.Y."/>
            <person name="Hsu C.Y."/>
            <person name="Yang H.T."/>
            <person name="Sudianto E."/>
            <person name="Hsu M.H."/>
            <person name="Wu K.P."/>
            <person name="Wang L.N."/>
            <person name="Leebens-Mack J.H."/>
            <person name="Tsai I.J."/>
        </authorList>
    </citation>
    <scope>NUCLEOTIDE SEQUENCE [LARGE SCALE GENOMIC DNA]</scope>
    <source>
        <strain evidence="5">cv. Chaw 1501</strain>
        <tissue evidence="4">Young leaves</tissue>
    </source>
</reference>
<dbReference type="OrthoDB" id="14911at2759"/>
<dbReference type="GO" id="GO:0009395">
    <property type="term" value="P:phospholipid catabolic process"/>
    <property type="evidence" value="ECO:0007669"/>
    <property type="project" value="TreeGrafter"/>
</dbReference>
<dbReference type="AlphaFoldDB" id="A0A443PNR4"/>
<dbReference type="GO" id="GO:0004630">
    <property type="term" value="F:phospholipase D activity"/>
    <property type="evidence" value="ECO:0007669"/>
    <property type="project" value="TreeGrafter"/>
</dbReference>
<dbReference type="InterPro" id="IPR000008">
    <property type="entry name" value="C2_dom"/>
</dbReference>
<dbReference type="SUPFAM" id="SSF49562">
    <property type="entry name" value="C2 domain (Calcium/lipid-binding domain, CaLB)"/>
    <property type="match status" value="1"/>
</dbReference>
<evidence type="ECO:0000259" key="3">
    <source>
        <dbReference type="PROSITE" id="PS50004"/>
    </source>
</evidence>
<proteinExistence type="predicted"/>
<evidence type="ECO:0000313" key="5">
    <source>
        <dbReference type="Proteomes" id="UP000283530"/>
    </source>
</evidence>
<keyword evidence="1" id="KW-0677">Repeat</keyword>
<evidence type="ECO:0000313" key="4">
    <source>
        <dbReference type="EMBL" id="RWR92385.1"/>
    </source>
</evidence>
<dbReference type="PANTHER" id="PTHR18896:SF60">
    <property type="entry name" value="PHOSPHOLIPASE D"/>
    <property type="match status" value="1"/>
</dbReference>
<organism evidence="4 5">
    <name type="scientific">Cinnamomum micranthum f. kanehirae</name>
    <dbReference type="NCBI Taxonomy" id="337451"/>
    <lineage>
        <taxon>Eukaryota</taxon>
        <taxon>Viridiplantae</taxon>
        <taxon>Streptophyta</taxon>
        <taxon>Embryophyta</taxon>
        <taxon>Tracheophyta</taxon>
        <taxon>Spermatophyta</taxon>
        <taxon>Magnoliopsida</taxon>
        <taxon>Magnoliidae</taxon>
        <taxon>Laurales</taxon>
        <taxon>Lauraceae</taxon>
        <taxon>Cinnamomum</taxon>
    </lineage>
</organism>
<dbReference type="PANTHER" id="PTHR18896">
    <property type="entry name" value="PHOSPHOLIPASE D"/>
    <property type="match status" value="1"/>
</dbReference>
<sequence>MEQEIAIREVDNCPDKRFYLHGDLDLRIIKARYLPNMDMFSERLRRCFAPCRSAISSASGSQKKHHHKIITSDPYVTVCLAGATIVRTGIIPNSQNPVWDEHFFVPVGHPVSKIEFQVKDNDIFGAQLIGIASIPVDAILSGDPVEDWFPILAPNGNPPKPDCALYASIKFTPFESNPEYQRSIAADPEKKGVQGTYFPVRKGGMVTLYQDAHVLDGTLPEIELDNGKVSHHEKCWEDICHAILEAHHLIYIVGWSIYHKVRLVREPTRTRQLPHGGELTLGDLLKYKSQEGVRVLILVWDDKTSHNKFFIKTEGVMATHDEETRKCGDLEMLASMED</sequence>
<evidence type="ECO:0000256" key="1">
    <source>
        <dbReference type="ARBA" id="ARBA00022737"/>
    </source>
</evidence>
<feature type="domain" description="C2" evidence="3">
    <location>
        <begin position="4"/>
        <end position="149"/>
    </location>
</feature>
<dbReference type="EMBL" id="QPKB01000009">
    <property type="protein sequence ID" value="RWR92385.1"/>
    <property type="molecule type" value="Genomic_DNA"/>
</dbReference>
<dbReference type="SMART" id="SM00239">
    <property type="entry name" value="C2"/>
    <property type="match status" value="1"/>
</dbReference>
<keyword evidence="2" id="KW-0443">Lipid metabolism</keyword>
<dbReference type="InterPro" id="IPR035892">
    <property type="entry name" value="C2_domain_sf"/>
</dbReference>
<keyword evidence="5" id="KW-1185">Reference proteome</keyword>
<gene>
    <name evidence="4" type="ORF">CKAN_02159500</name>
</gene>
<dbReference type="PROSITE" id="PS50004">
    <property type="entry name" value="C2"/>
    <property type="match status" value="1"/>
</dbReference>
<dbReference type="Pfam" id="PF00168">
    <property type="entry name" value="C2"/>
    <property type="match status" value="1"/>
</dbReference>
<evidence type="ECO:0000256" key="2">
    <source>
        <dbReference type="ARBA" id="ARBA00023098"/>
    </source>
</evidence>
<dbReference type="InterPro" id="IPR015679">
    <property type="entry name" value="PLipase_D_fam"/>
</dbReference>
<dbReference type="GO" id="GO:0005886">
    <property type="term" value="C:plasma membrane"/>
    <property type="evidence" value="ECO:0007669"/>
    <property type="project" value="TreeGrafter"/>
</dbReference>
<name>A0A443PNR4_9MAGN</name>
<dbReference type="Proteomes" id="UP000283530">
    <property type="component" value="Unassembled WGS sequence"/>
</dbReference>